<keyword evidence="6 15" id="KW-0662">Pyridine nucleotide biosynthesis</keyword>
<proteinExistence type="inferred from homology"/>
<dbReference type="InterPro" id="IPR005248">
    <property type="entry name" value="NadD/NMNAT"/>
</dbReference>
<comment type="catalytic activity">
    <reaction evidence="14 15">
        <text>beta-nicotinamide D-ribonucleotide + ATP + H(+) = diphosphate + NAD(+)</text>
        <dbReference type="Rhea" id="RHEA:21360"/>
        <dbReference type="ChEBI" id="CHEBI:14649"/>
        <dbReference type="ChEBI" id="CHEBI:15378"/>
        <dbReference type="ChEBI" id="CHEBI:30616"/>
        <dbReference type="ChEBI" id="CHEBI:33019"/>
        <dbReference type="ChEBI" id="CHEBI:57540"/>
        <dbReference type="EC" id="2.7.7.1"/>
    </reaction>
</comment>
<evidence type="ECO:0000256" key="2">
    <source>
        <dbReference type="ARBA" id="ARBA00004658"/>
    </source>
</evidence>
<dbReference type="Pfam" id="PF01467">
    <property type="entry name" value="CTP_transf_like"/>
    <property type="match status" value="1"/>
</dbReference>
<evidence type="ECO:0000256" key="15">
    <source>
        <dbReference type="RuleBase" id="RU362021"/>
    </source>
</evidence>
<comment type="similarity">
    <text evidence="4 15">Belongs to the eukaryotic NMN adenylyltransferase family.</text>
</comment>
<comment type="pathway">
    <text evidence="3">Cofactor biosynthesis; NAD(+) biosynthesis; deamido-NAD(+) from nicotinate D-ribonucleotide: step 1/1.</text>
</comment>
<dbReference type="GO" id="GO:0004515">
    <property type="term" value="F:nicotinate-nucleotide adenylyltransferase activity"/>
    <property type="evidence" value="ECO:0007669"/>
    <property type="project" value="UniProtKB-EC"/>
</dbReference>
<evidence type="ECO:0000256" key="8">
    <source>
        <dbReference type="ARBA" id="ARBA00022695"/>
    </source>
</evidence>
<dbReference type="InterPro" id="IPR014729">
    <property type="entry name" value="Rossmann-like_a/b/a_fold"/>
</dbReference>
<dbReference type="CDD" id="cd09286">
    <property type="entry name" value="NMNAT_Eukarya"/>
    <property type="match status" value="1"/>
</dbReference>
<keyword evidence="11 15" id="KW-0520">NAD</keyword>
<comment type="catalytic activity">
    <reaction evidence="13 15">
        <text>nicotinate beta-D-ribonucleotide + ATP + H(+) = deamido-NAD(+) + diphosphate</text>
        <dbReference type="Rhea" id="RHEA:22860"/>
        <dbReference type="ChEBI" id="CHEBI:15378"/>
        <dbReference type="ChEBI" id="CHEBI:30616"/>
        <dbReference type="ChEBI" id="CHEBI:33019"/>
        <dbReference type="ChEBI" id="CHEBI:57502"/>
        <dbReference type="ChEBI" id="CHEBI:58437"/>
        <dbReference type="EC" id="2.7.7.18"/>
    </reaction>
</comment>
<evidence type="ECO:0000256" key="9">
    <source>
        <dbReference type="ARBA" id="ARBA00022741"/>
    </source>
</evidence>
<dbReference type="UniPathway" id="UPA00253">
    <property type="reaction ID" value="UER00332"/>
</dbReference>
<dbReference type="Proteomes" id="UP000054342">
    <property type="component" value="Unassembled WGS sequence"/>
</dbReference>
<keyword evidence="10 15" id="KW-0067">ATP-binding</keyword>
<evidence type="ECO:0000256" key="16">
    <source>
        <dbReference type="SAM" id="MobiDB-lite"/>
    </source>
</evidence>
<feature type="region of interest" description="Disordered" evidence="16">
    <location>
        <begin position="349"/>
        <end position="374"/>
    </location>
</feature>
<dbReference type="InterPro" id="IPR004821">
    <property type="entry name" value="Cyt_trans-like"/>
</dbReference>
<evidence type="ECO:0000313" key="19">
    <source>
        <dbReference type="Proteomes" id="UP000054342"/>
    </source>
</evidence>
<protein>
    <recommendedName>
        <fullName evidence="15">Nicotinamide-nucleotide adenylyltransferase</fullName>
        <ecNumber evidence="15">2.7.7.1</ecNumber>
        <ecNumber evidence="15">2.7.7.18</ecNumber>
    </recommendedName>
</protein>
<dbReference type="EC" id="2.7.7.1" evidence="15"/>
<dbReference type="InterPro" id="IPR045094">
    <property type="entry name" value="NMNAT_euk"/>
</dbReference>
<dbReference type="Gene3D" id="3.40.50.620">
    <property type="entry name" value="HUPs"/>
    <property type="match status" value="1"/>
</dbReference>
<comment type="subcellular location">
    <subcellularLocation>
        <location evidence="1">Nucleus</location>
    </subcellularLocation>
</comment>
<dbReference type="FunFam" id="3.40.50.620:FF:000074">
    <property type="entry name" value="Nicotinamide-nucleotide adenylyltransferase"/>
    <property type="match status" value="1"/>
</dbReference>
<dbReference type="GO" id="GO:0000309">
    <property type="term" value="F:nicotinamide-nucleotide adenylyltransferase activity"/>
    <property type="evidence" value="ECO:0007669"/>
    <property type="project" value="UniProtKB-EC"/>
</dbReference>
<dbReference type="AlphaFoldDB" id="A0A0D2EXH3"/>
<evidence type="ECO:0000256" key="4">
    <source>
        <dbReference type="ARBA" id="ARBA00007064"/>
    </source>
</evidence>
<dbReference type="PANTHER" id="PTHR12039:SF0">
    <property type="entry name" value="NICOTINAMIDE-NUCLEOTIDE ADENYLYLTRANSFERASE"/>
    <property type="match status" value="1"/>
</dbReference>
<keyword evidence="9 15" id="KW-0547">Nucleotide-binding</keyword>
<evidence type="ECO:0000256" key="13">
    <source>
        <dbReference type="ARBA" id="ARBA00048721"/>
    </source>
</evidence>
<evidence type="ECO:0000256" key="12">
    <source>
        <dbReference type="ARBA" id="ARBA00023242"/>
    </source>
</evidence>
<gene>
    <name evidence="18" type="ORF">PV05_03893</name>
</gene>
<dbReference type="PANTHER" id="PTHR12039">
    <property type="entry name" value="NICOTINAMIDE MONONUCLEOTIDE ADENYLYLTRANSFERASE"/>
    <property type="match status" value="1"/>
</dbReference>
<dbReference type="InterPro" id="IPR051182">
    <property type="entry name" value="Euk_NMN_adenylyltrnsfrase"/>
</dbReference>
<evidence type="ECO:0000256" key="11">
    <source>
        <dbReference type="ARBA" id="ARBA00023027"/>
    </source>
</evidence>
<name>A0A0D2EXH3_9EURO</name>
<evidence type="ECO:0000256" key="7">
    <source>
        <dbReference type="ARBA" id="ARBA00022679"/>
    </source>
</evidence>
<dbReference type="GO" id="GO:0005634">
    <property type="term" value="C:nucleus"/>
    <property type="evidence" value="ECO:0007669"/>
    <property type="project" value="UniProtKB-SubCell"/>
</dbReference>
<keyword evidence="5" id="KW-0597">Phosphoprotein</keyword>
<dbReference type="NCBIfam" id="TIGR00482">
    <property type="entry name" value="nicotinate (nicotinamide) nucleotide adenylyltransferase"/>
    <property type="match status" value="1"/>
</dbReference>
<evidence type="ECO:0000256" key="3">
    <source>
        <dbReference type="ARBA" id="ARBA00005019"/>
    </source>
</evidence>
<dbReference type="SUPFAM" id="SSF52374">
    <property type="entry name" value="Nucleotidylyl transferase"/>
    <property type="match status" value="1"/>
</dbReference>
<organism evidence="18 19">
    <name type="scientific">Exophiala xenobiotica</name>
    <dbReference type="NCBI Taxonomy" id="348802"/>
    <lineage>
        <taxon>Eukaryota</taxon>
        <taxon>Fungi</taxon>
        <taxon>Dikarya</taxon>
        <taxon>Ascomycota</taxon>
        <taxon>Pezizomycotina</taxon>
        <taxon>Eurotiomycetes</taxon>
        <taxon>Chaetothyriomycetidae</taxon>
        <taxon>Chaetothyriales</taxon>
        <taxon>Herpotrichiellaceae</taxon>
        <taxon>Exophiala</taxon>
    </lineage>
</organism>
<dbReference type="GeneID" id="25325801"/>
<comment type="pathway">
    <text evidence="2 15">Cofactor biosynthesis; NAD(+) biosynthesis; NAD(+) from nicotinamide D-ribonucleotide: step 1/1.</text>
</comment>
<dbReference type="GO" id="GO:0009435">
    <property type="term" value="P:NAD+ biosynthetic process"/>
    <property type="evidence" value="ECO:0007669"/>
    <property type="project" value="UniProtKB-UniPathway"/>
</dbReference>
<dbReference type="OrthoDB" id="422187at2759"/>
<evidence type="ECO:0000256" key="1">
    <source>
        <dbReference type="ARBA" id="ARBA00004123"/>
    </source>
</evidence>
<accession>A0A0D2EXH3</accession>
<evidence type="ECO:0000256" key="5">
    <source>
        <dbReference type="ARBA" id="ARBA00022553"/>
    </source>
</evidence>
<feature type="region of interest" description="Disordered" evidence="16">
    <location>
        <begin position="53"/>
        <end position="80"/>
    </location>
</feature>
<keyword evidence="19" id="KW-1185">Reference proteome</keyword>
<dbReference type="HOGENOM" id="CLU_033366_0_1_1"/>
<evidence type="ECO:0000313" key="18">
    <source>
        <dbReference type="EMBL" id="KIW59445.1"/>
    </source>
</evidence>
<evidence type="ECO:0000256" key="14">
    <source>
        <dbReference type="ARBA" id="ARBA00049001"/>
    </source>
</evidence>
<dbReference type="GO" id="GO:0005524">
    <property type="term" value="F:ATP binding"/>
    <property type="evidence" value="ECO:0007669"/>
    <property type="project" value="UniProtKB-KW"/>
</dbReference>
<dbReference type="EMBL" id="KN847318">
    <property type="protein sequence ID" value="KIW59445.1"/>
    <property type="molecule type" value="Genomic_DNA"/>
</dbReference>
<evidence type="ECO:0000259" key="17">
    <source>
        <dbReference type="Pfam" id="PF01467"/>
    </source>
</evidence>
<keyword evidence="8 15" id="KW-0548">Nucleotidyltransferase</keyword>
<dbReference type="EC" id="2.7.7.18" evidence="15"/>
<evidence type="ECO:0000256" key="6">
    <source>
        <dbReference type="ARBA" id="ARBA00022642"/>
    </source>
</evidence>
<dbReference type="RefSeq" id="XP_013320029.1">
    <property type="nucleotide sequence ID" value="XM_013464575.1"/>
</dbReference>
<keyword evidence="12" id="KW-0539">Nucleus</keyword>
<feature type="domain" description="Cytidyltransferase-like" evidence="17">
    <location>
        <begin position="130"/>
        <end position="317"/>
    </location>
</feature>
<sequence>MLSRPSRFLLLSFSKPVISTKQLFCSIFPSSCRTLPASTAPPADSPTFITTRAFSDKSTPPPSACRLSSSSSSSHSYRPLRKKTTALLQRRSTVLQVITGDGDKMDEYRFPDSRLKKKMDDPSKTPLLLVACGSFSPITFLHLRMFVMAADYVKHNTEFEMIGGYLSPVSDAYKKQGLAAAEHRVAMCQLAIDKASTWLMVDTWEAEKKEYQPTAKVLDHFDYEINTVRKGIDAGDGTRKPVRIALLAGADLIQTMSTPGIWSEKDLDHILGRYGTFIIERSGTDIDEALASLGNYRDNIHVIQQLIQNDVSSTKIRLFLKRGMSVQYLIPAPVVEYIEQNHLYADDHRGSNTSLAYPQESDKGKNKEVTASAS</sequence>
<reference evidence="18 19" key="1">
    <citation type="submission" date="2015-01" db="EMBL/GenBank/DDBJ databases">
        <title>The Genome Sequence of Exophiala xenobiotica CBS118157.</title>
        <authorList>
            <consortium name="The Broad Institute Genomics Platform"/>
            <person name="Cuomo C."/>
            <person name="de Hoog S."/>
            <person name="Gorbushina A."/>
            <person name="Stielow B."/>
            <person name="Teixiera M."/>
            <person name="Abouelleil A."/>
            <person name="Chapman S.B."/>
            <person name="Priest M."/>
            <person name="Young S.K."/>
            <person name="Wortman J."/>
            <person name="Nusbaum C."/>
            <person name="Birren B."/>
        </authorList>
    </citation>
    <scope>NUCLEOTIDE SEQUENCE [LARGE SCALE GENOMIC DNA]</scope>
    <source>
        <strain evidence="18 19">CBS 118157</strain>
    </source>
</reference>
<dbReference type="STRING" id="348802.A0A0D2EXH3"/>
<evidence type="ECO:0000256" key="10">
    <source>
        <dbReference type="ARBA" id="ARBA00022840"/>
    </source>
</evidence>
<keyword evidence="7 15" id="KW-0808">Transferase</keyword>